<proteinExistence type="predicted"/>
<feature type="transmembrane region" description="Helical" evidence="14">
    <location>
        <begin position="50"/>
        <end position="71"/>
    </location>
</feature>
<dbReference type="InterPro" id="IPR036890">
    <property type="entry name" value="HATPase_C_sf"/>
</dbReference>
<sequence length="348" mass="39703">MSTIMRHVMMCIGVSLGVMALLTAAIFFYFPLEEWSLLWETKILDMPFITFVPGLCILLAIIVGIFSGLFWRNQLSNVEKGLYLLEQGKQVSLEKPHKIPELEPIWGRMEGIQKHIAEQTKMSQKLANEKAADQEKVIEEMVFQERQRLARELHDSVSQQLFAASMMMSAITETKSDPEDWEAKQLKLVEGMIQQSQMEMRALLLHLRPVALKGKTIHEGMKELLQELSLKVPMEITWKLEPLHLDKGVEDHLFRIFQESISNTLRHSKAKSLEVLFIERDDLIILRVADDGVGFNVEESKTGSYGLQNMYERAVELGGLCKIVSIPNQGTKLEVRIPKVKEEGDGND</sequence>
<comment type="catalytic activity">
    <reaction evidence="1 13">
        <text>ATP + protein L-histidine = ADP + protein N-phospho-L-histidine.</text>
        <dbReference type="EC" id="2.7.13.3"/>
    </reaction>
</comment>
<dbReference type="GO" id="GO:0046983">
    <property type="term" value="F:protein dimerization activity"/>
    <property type="evidence" value="ECO:0007669"/>
    <property type="project" value="InterPro"/>
</dbReference>
<keyword evidence="5 13" id="KW-0808">Transferase</keyword>
<dbReference type="AlphaFoldDB" id="A0A285CSE7"/>
<dbReference type="PANTHER" id="PTHR24421:SF37">
    <property type="entry name" value="SENSOR HISTIDINE KINASE NARS"/>
    <property type="match status" value="1"/>
</dbReference>
<dbReference type="GO" id="GO:0005524">
    <property type="term" value="F:ATP binding"/>
    <property type="evidence" value="ECO:0007669"/>
    <property type="project" value="UniProtKB-UniRule"/>
</dbReference>
<dbReference type="PIRSF" id="PIRSF037431">
    <property type="entry name" value="STHK_LiaS"/>
    <property type="match status" value="1"/>
</dbReference>
<dbReference type="Gene3D" id="1.20.5.1930">
    <property type="match status" value="1"/>
</dbReference>
<evidence type="ECO:0000259" key="15">
    <source>
        <dbReference type="SMART" id="SM00387"/>
    </source>
</evidence>
<accession>A0A285CSE7</accession>
<dbReference type="RefSeq" id="WP_097158544.1">
    <property type="nucleotide sequence ID" value="NZ_JBEPMQ010000010.1"/>
</dbReference>
<evidence type="ECO:0000256" key="7">
    <source>
        <dbReference type="ARBA" id="ARBA00022741"/>
    </source>
</evidence>
<dbReference type="Pfam" id="PF07730">
    <property type="entry name" value="HisKA_3"/>
    <property type="match status" value="1"/>
</dbReference>
<keyword evidence="12 13" id="KW-0472">Membrane</keyword>
<keyword evidence="9 13" id="KW-0067">ATP-binding</keyword>
<dbReference type="GO" id="GO:0005886">
    <property type="term" value="C:plasma membrane"/>
    <property type="evidence" value="ECO:0007669"/>
    <property type="project" value="UniProtKB-SubCell"/>
</dbReference>
<keyword evidence="8 13" id="KW-0418">Kinase</keyword>
<dbReference type="EMBL" id="OAOP01000004">
    <property type="protein sequence ID" value="SNX70481.1"/>
    <property type="molecule type" value="Genomic_DNA"/>
</dbReference>
<dbReference type="Gene3D" id="3.30.565.10">
    <property type="entry name" value="Histidine kinase-like ATPase, C-terminal domain"/>
    <property type="match status" value="1"/>
</dbReference>
<dbReference type="Proteomes" id="UP000219546">
    <property type="component" value="Unassembled WGS sequence"/>
</dbReference>
<evidence type="ECO:0000256" key="6">
    <source>
        <dbReference type="ARBA" id="ARBA00022692"/>
    </source>
</evidence>
<name>A0A285CSE7_9BACI</name>
<dbReference type="InterPro" id="IPR003594">
    <property type="entry name" value="HATPase_dom"/>
</dbReference>
<dbReference type="SUPFAM" id="SSF55874">
    <property type="entry name" value="ATPase domain of HSP90 chaperone/DNA topoisomerase II/histidine kinase"/>
    <property type="match status" value="1"/>
</dbReference>
<organism evidence="16 17">
    <name type="scientific">Bacillus oleivorans</name>
    <dbReference type="NCBI Taxonomy" id="1448271"/>
    <lineage>
        <taxon>Bacteria</taxon>
        <taxon>Bacillati</taxon>
        <taxon>Bacillota</taxon>
        <taxon>Bacilli</taxon>
        <taxon>Bacillales</taxon>
        <taxon>Bacillaceae</taxon>
        <taxon>Bacillus</taxon>
    </lineage>
</organism>
<dbReference type="EC" id="2.7.13.3" evidence="13"/>
<feature type="domain" description="Histidine kinase/HSP90-like ATPase" evidence="15">
    <location>
        <begin position="248"/>
        <end position="341"/>
    </location>
</feature>
<dbReference type="OrthoDB" id="9795828at2"/>
<keyword evidence="17" id="KW-1185">Reference proteome</keyword>
<evidence type="ECO:0000256" key="9">
    <source>
        <dbReference type="ARBA" id="ARBA00022840"/>
    </source>
</evidence>
<reference evidence="16 17" key="1">
    <citation type="submission" date="2017-08" db="EMBL/GenBank/DDBJ databases">
        <authorList>
            <person name="de Groot N.N."/>
        </authorList>
    </citation>
    <scope>NUCLEOTIDE SEQUENCE [LARGE SCALE GENOMIC DNA]</scope>
    <source>
        <strain evidence="16 17">JC228</strain>
    </source>
</reference>
<evidence type="ECO:0000256" key="2">
    <source>
        <dbReference type="ARBA" id="ARBA00004651"/>
    </source>
</evidence>
<evidence type="ECO:0000256" key="4">
    <source>
        <dbReference type="ARBA" id="ARBA00022553"/>
    </source>
</evidence>
<evidence type="ECO:0000256" key="11">
    <source>
        <dbReference type="ARBA" id="ARBA00023012"/>
    </source>
</evidence>
<evidence type="ECO:0000256" key="3">
    <source>
        <dbReference type="ARBA" id="ARBA00022475"/>
    </source>
</evidence>
<dbReference type="CDD" id="cd16917">
    <property type="entry name" value="HATPase_UhpB-NarQ-NarX-like"/>
    <property type="match status" value="1"/>
</dbReference>
<evidence type="ECO:0000256" key="13">
    <source>
        <dbReference type="PIRNR" id="PIRNR037431"/>
    </source>
</evidence>
<evidence type="ECO:0000256" key="8">
    <source>
        <dbReference type="ARBA" id="ARBA00022777"/>
    </source>
</evidence>
<dbReference type="SMART" id="SM00387">
    <property type="entry name" value="HATPase_c"/>
    <property type="match status" value="1"/>
</dbReference>
<evidence type="ECO:0000256" key="12">
    <source>
        <dbReference type="ARBA" id="ARBA00023136"/>
    </source>
</evidence>
<keyword evidence="3 13" id="KW-1003">Cell membrane</keyword>
<evidence type="ECO:0000256" key="14">
    <source>
        <dbReference type="SAM" id="Phobius"/>
    </source>
</evidence>
<protein>
    <recommendedName>
        <fullName evidence="13">Sensor histidine kinase</fullName>
        <ecNumber evidence="13">2.7.13.3</ecNumber>
    </recommendedName>
</protein>
<dbReference type="InterPro" id="IPR011712">
    <property type="entry name" value="Sig_transdc_His_kin_sub3_dim/P"/>
</dbReference>
<keyword evidence="6 14" id="KW-0812">Transmembrane</keyword>
<evidence type="ECO:0000256" key="1">
    <source>
        <dbReference type="ARBA" id="ARBA00000085"/>
    </source>
</evidence>
<evidence type="ECO:0000313" key="17">
    <source>
        <dbReference type="Proteomes" id="UP000219546"/>
    </source>
</evidence>
<dbReference type="InterPro" id="IPR050482">
    <property type="entry name" value="Sensor_HK_TwoCompSys"/>
</dbReference>
<comment type="subcellular location">
    <subcellularLocation>
        <location evidence="2 13">Cell membrane</location>
        <topology evidence="2 13">Multi-pass membrane protein</topology>
    </subcellularLocation>
</comment>
<dbReference type="GO" id="GO:0000155">
    <property type="term" value="F:phosphorelay sensor kinase activity"/>
    <property type="evidence" value="ECO:0007669"/>
    <property type="project" value="UniProtKB-UniRule"/>
</dbReference>
<evidence type="ECO:0000256" key="10">
    <source>
        <dbReference type="ARBA" id="ARBA00022989"/>
    </source>
</evidence>
<evidence type="ECO:0000256" key="5">
    <source>
        <dbReference type="ARBA" id="ARBA00022679"/>
    </source>
</evidence>
<keyword evidence="10 14" id="KW-1133">Transmembrane helix</keyword>
<dbReference type="PANTHER" id="PTHR24421">
    <property type="entry name" value="NITRATE/NITRITE SENSOR PROTEIN NARX-RELATED"/>
    <property type="match status" value="1"/>
</dbReference>
<keyword evidence="7 13" id="KW-0547">Nucleotide-binding</keyword>
<keyword evidence="4" id="KW-0597">Phosphoprotein</keyword>
<keyword evidence="11 13" id="KW-0902">Two-component regulatory system</keyword>
<evidence type="ECO:0000313" key="16">
    <source>
        <dbReference type="EMBL" id="SNX70481.1"/>
    </source>
</evidence>
<dbReference type="Pfam" id="PF02518">
    <property type="entry name" value="HATPase_c"/>
    <property type="match status" value="1"/>
</dbReference>
<dbReference type="InterPro" id="IPR017202">
    <property type="entry name" value="LiaS/VraS"/>
</dbReference>
<feature type="transmembrane region" description="Helical" evidence="14">
    <location>
        <begin position="7"/>
        <end position="30"/>
    </location>
</feature>
<gene>
    <name evidence="16" type="ORF">SAMN05877753_104140</name>
</gene>